<proteinExistence type="predicted"/>
<dbReference type="STRING" id="5486.A0A367XZ99"/>
<dbReference type="SUPFAM" id="SSF51735">
    <property type="entry name" value="NAD(P)-binding Rossmann-fold domains"/>
    <property type="match status" value="1"/>
</dbReference>
<evidence type="ECO:0000259" key="1">
    <source>
        <dbReference type="SMART" id="SM00829"/>
    </source>
</evidence>
<dbReference type="EMBL" id="QLNQ01000027">
    <property type="protein sequence ID" value="RCK58904.1"/>
    <property type="molecule type" value="Genomic_DNA"/>
</dbReference>
<keyword evidence="3" id="KW-1185">Reference proteome</keyword>
<dbReference type="Gene3D" id="3.40.50.720">
    <property type="entry name" value="NAD(P)-binding Rossmann-like Domain"/>
    <property type="match status" value="1"/>
</dbReference>
<dbReference type="CDD" id="cd08249">
    <property type="entry name" value="enoyl_reductase_like"/>
    <property type="match status" value="1"/>
</dbReference>
<evidence type="ECO:0000313" key="2">
    <source>
        <dbReference type="EMBL" id="RCK58904.1"/>
    </source>
</evidence>
<dbReference type="PANTHER" id="PTHR45348">
    <property type="entry name" value="HYPOTHETICAL OXIDOREDUCTASE (EUROFUNG)"/>
    <property type="match status" value="1"/>
</dbReference>
<accession>A0A367XZ99</accession>
<gene>
    <name evidence="2" type="ORF">Cantr_07827</name>
</gene>
<dbReference type="Proteomes" id="UP000253472">
    <property type="component" value="Unassembled WGS sequence"/>
</dbReference>
<dbReference type="Gene3D" id="3.90.180.10">
    <property type="entry name" value="Medium-chain alcohol dehydrogenases, catalytic domain"/>
    <property type="match status" value="1"/>
</dbReference>
<sequence length="358" mass="38863">MKAAVVPASEELANLAEVKEIPKPTIQDDQILIKAKAYAINPTDWKHIVYKLSKPGDVIGSDVSGTIEEVGSKVTNFKKGDVVSSFVMGNVSPDSGAFAEYVVGYPGGTIKYNNGLDKPANVEASVIDSYEGAASITLGLCTVAQSFSHYLKLGKRAQSGDSILIWGGATATGVLAIQVAKLVYNLNVIATASPRNHEYLKELGADYVIDYNDADVVNKIKAIGKVKFALDTVSDARTYQKVYDATEGTSEVYLDNLLNLTADSIKTDPKREGTVKFGQTLAYLSIIKEKDLFGTTLYQTPELLEEYNEWWNNVVPTIIDKLKHTKLRIVPRGLSAADEALKLSRDSKVSAEKIVFGT</sequence>
<reference evidence="2 3" key="1">
    <citation type="submission" date="2018-06" db="EMBL/GenBank/DDBJ databases">
        <title>Whole genome sequencing of Candida tropicalis (genome annotated by CSBL at Korea University).</title>
        <authorList>
            <person name="Ahn J."/>
        </authorList>
    </citation>
    <scope>NUCLEOTIDE SEQUENCE [LARGE SCALE GENOMIC DNA]</scope>
    <source>
        <strain evidence="2 3">ATCC 20962</strain>
    </source>
</reference>
<comment type="caution">
    <text evidence="2">The sequence shown here is derived from an EMBL/GenBank/DDBJ whole genome shotgun (WGS) entry which is preliminary data.</text>
</comment>
<dbReference type="GO" id="GO:0016651">
    <property type="term" value="F:oxidoreductase activity, acting on NAD(P)H"/>
    <property type="evidence" value="ECO:0007669"/>
    <property type="project" value="InterPro"/>
</dbReference>
<protein>
    <recommendedName>
        <fullName evidence="1">Enoyl reductase (ER) domain-containing protein</fullName>
    </recommendedName>
</protein>
<dbReference type="SUPFAM" id="SSF50129">
    <property type="entry name" value="GroES-like"/>
    <property type="match status" value="1"/>
</dbReference>
<dbReference type="AlphaFoldDB" id="A0A367XZ99"/>
<dbReference type="SMART" id="SM00829">
    <property type="entry name" value="PKS_ER"/>
    <property type="match status" value="1"/>
</dbReference>
<evidence type="ECO:0000313" key="3">
    <source>
        <dbReference type="Proteomes" id="UP000253472"/>
    </source>
</evidence>
<organism evidence="2 3">
    <name type="scientific">Candida viswanathii</name>
    <dbReference type="NCBI Taxonomy" id="5486"/>
    <lineage>
        <taxon>Eukaryota</taxon>
        <taxon>Fungi</taxon>
        <taxon>Dikarya</taxon>
        <taxon>Ascomycota</taxon>
        <taxon>Saccharomycotina</taxon>
        <taxon>Pichiomycetes</taxon>
        <taxon>Debaryomycetaceae</taxon>
        <taxon>Candida/Lodderomyces clade</taxon>
        <taxon>Candida</taxon>
    </lineage>
</organism>
<dbReference type="Pfam" id="PF08240">
    <property type="entry name" value="ADH_N"/>
    <property type="match status" value="1"/>
</dbReference>
<dbReference type="InterPro" id="IPR011032">
    <property type="entry name" value="GroES-like_sf"/>
</dbReference>
<feature type="domain" description="Enoyl reductase (ER)" evidence="1">
    <location>
        <begin position="10"/>
        <end position="356"/>
    </location>
</feature>
<dbReference type="InterPro" id="IPR036291">
    <property type="entry name" value="NAD(P)-bd_dom_sf"/>
</dbReference>
<dbReference type="OrthoDB" id="9992527at2759"/>
<dbReference type="InterPro" id="IPR047122">
    <property type="entry name" value="Trans-enoyl_RdTase-like"/>
</dbReference>
<dbReference type="PANTHER" id="PTHR45348:SF2">
    <property type="entry name" value="ZINC-TYPE ALCOHOL DEHYDROGENASE-LIKE PROTEIN C2E1P3.01"/>
    <property type="match status" value="1"/>
</dbReference>
<dbReference type="Pfam" id="PF00107">
    <property type="entry name" value="ADH_zinc_N"/>
    <property type="match status" value="1"/>
</dbReference>
<dbReference type="InterPro" id="IPR013154">
    <property type="entry name" value="ADH-like_N"/>
</dbReference>
<dbReference type="InterPro" id="IPR020843">
    <property type="entry name" value="ER"/>
</dbReference>
<dbReference type="InterPro" id="IPR013149">
    <property type="entry name" value="ADH-like_C"/>
</dbReference>
<name>A0A367XZ99_9ASCO</name>